<protein>
    <recommendedName>
        <fullName evidence="11">NADH dehydrogenase [ubiquinone] 1 alpha subcomplex subunit 13</fullName>
    </recommendedName>
</protein>
<keyword evidence="3 11" id="KW-0813">Transport</keyword>
<evidence type="ECO:0000256" key="10">
    <source>
        <dbReference type="ARBA" id="ARBA00023136"/>
    </source>
</evidence>
<evidence type="ECO:0000256" key="8">
    <source>
        <dbReference type="ARBA" id="ARBA00022989"/>
    </source>
</evidence>
<accession>A0AB34KTU1</accession>
<evidence type="ECO:0000256" key="2">
    <source>
        <dbReference type="ARBA" id="ARBA00007312"/>
    </source>
</evidence>
<evidence type="ECO:0000256" key="1">
    <source>
        <dbReference type="ARBA" id="ARBA00004298"/>
    </source>
</evidence>
<evidence type="ECO:0000256" key="5">
    <source>
        <dbReference type="ARBA" id="ARBA00022692"/>
    </source>
</evidence>
<keyword evidence="7 11" id="KW-0249">Electron transport</keyword>
<keyword evidence="6 11" id="KW-0999">Mitochondrion inner membrane</keyword>
<dbReference type="PANTHER" id="PTHR12966:SF0">
    <property type="entry name" value="NADH DEHYDROGENASE [UBIQUINONE] 1 ALPHA SUBCOMPLEX SUBUNIT 13"/>
    <property type="match status" value="1"/>
</dbReference>
<comment type="caution">
    <text evidence="12">The sequence shown here is derived from an EMBL/GenBank/DDBJ whole genome shotgun (WGS) entry which is preliminary data.</text>
</comment>
<dbReference type="Pfam" id="PF06212">
    <property type="entry name" value="GRIM-19"/>
    <property type="match status" value="1"/>
</dbReference>
<evidence type="ECO:0000313" key="12">
    <source>
        <dbReference type="EMBL" id="KAL1587186.1"/>
    </source>
</evidence>
<evidence type="ECO:0000256" key="4">
    <source>
        <dbReference type="ARBA" id="ARBA00022660"/>
    </source>
</evidence>
<gene>
    <name evidence="12" type="ORF">WHR41_04401</name>
</gene>
<evidence type="ECO:0000256" key="7">
    <source>
        <dbReference type="ARBA" id="ARBA00022982"/>
    </source>
</evidence>
<name>A0AB34KTU1_9PEZI</name>
<keyword evidence="4 11" id="KW-0679">Respiratory chain</keyword>
<dbReference type="EMBL" id="JAAQHG020000011">
    <property type="protein sequence ID" value="KAL1587186.1"/>
    <property type="molecule type" value="Genomic_DNA"/>
</dbReference>
<dbReference type="GeneID" id="96005845"/>
<evidence type="ECO:0000256" key="6">
    <source>
        <dbReference type="ARBA" id="ARBA00022792"/>
    </source>
</evidence>
<dbReference type="InterPro" id="IPR009346">
    <property type="entry name" value="GRIM-19"/>
</dbReference>
<dbReference type="AlphaFoldDB" id="A0AB34KTU1"/>
<comment type="function">
    <text evidence="11">Complex I functions in the transfer of electrons from NADH to the respiratory chain. Accessory subunit of the mitochondrial membrane respiratory chain NADH dehydrogenase (Complex I), that is believed not to be involved in catalysis.</text>
</comment>
<reference evidence="12 13" key="1">
    <citation type="journal article" date="2020" name="Microbiol. Resour. Announc.">
        <title>Draft Genome Sequence of a Cladosporium Species Isolated from the Mesophotic Ascidian Didemnum maculosum.</title>
        <authorList>
            <person name="Gioti A."/>
            <person name="Siaperas R."/>
            <person name="Nikolaivits E."/>
            <person name="Le Goff G."/>
            <person name="Ouazzani J."/>
            <person name="Kotoulas G."/>
            <person name="Topakas E."/>
        </authorList>
    </citation>
    <scope>NUCLEOTIDE SEQUENCE [LARGE SCALE GENOMIC DNA]</scope>
    <source>
        <strain evidence="12 13">TM138-S3</strain>
    </source>
</reference>
<evidence type="ECO:0000256" key="3">
    <source>
        <dbReference type="ARBA" id="ARBA00022448"/>
    </source>
</evidence>
<keyword evidence="13" id="KW-1185">Reference proteome</keyword>
<keyword evidence="8" id="KW-1133">Transmembrane helix</keyword>
<evidence type="ECO:0000256" key="11">
    <source>
        <dbReference type="RuleBase" id="RU368034"/>
    </source>
</evidence>
<dbReference type="PANTHER" id="PTHR12966">
    <property type="entry name" value="NADH DEHYDROGENASE UBIQUINONE 1 ALPHA SUBCOMPLEX SUBUNIT 13"/>
    <property type="match status" value="1"/>
</dbReference>
<evidence type="ECO:0000256" key="9">
    <source>
        <dbReference type="ARBA" id="ARBA00023128"/>
    </source>
</evidence>
<dbReference type="GO" id="GO:0045271">
    <property type="term" value="C:respiratory chain complex I"/>
    <property type="evidence" value="ECO:0007669"/>
    <property type="project" value="UniProtKB-UniRule"/>
</dbReference>
<keyword evidence="5" id="KW-0812">Transmembrane</keyword>
<sequence>MPQDMPPTGGYEPVQYRRNLPVRGFRPAYYLVAVAGICTYGFYKVGKGIREQNELAREKMWSRIHLIPVLQAEEDRDLVRRHWAEKAREKELMGAESKIYNNDRFVRPTYAVTPGETTK</sequence>
<keyword evidence="9 11" id="KW-0496">Mitochondrion</keyword>
<comment type="similarity">
    <text evidence="2 11">Belongs to the complex I NDUFA13 subunit family.</text>
</comment>
<dbReference type="Proteomes" id="UP000803884">
    <property type="component" value="Unassembled WGS sequence"/>
</dbReference>
<proteinExistence type="inferred from homology"/>
<comment type="subcellular location">
    <subcellularLocation>
        <location evidence="1 11">Mitochondrion inner membrane</location>
        <topology evidence="1 11">Single-pass membrane protein</topology>
        <orientation evidence="1 11">Matrix side</orientation>
    </subcellularLocation>
</comment>
<evidence type="ECO:0000313" key="13">
    <source>
        <dbReference type="Proteomes" id="UP000803884"/>
    </source>
</evidence>
<keyword evidence="10" id="KW-0472">Membrane</keyword>
<dbReference type="RefSeq" id="XP_069230291.1">
    <property type="nucleotide sequence ID" value="XM_069373007.1"/>
</dbReference>
<organism evidence="12 13">
    <name type="scientific">Cladosporium halotolerans</name>
    <dbReference type="NCBI Taxonomy" id="1052096"/>
    <lineage>
        <taxon>Eukaryota</taxon>
        <taxon>Fungi</taxon>
        <taxon>Dikarya</taxon>
        <taxon>Ascomycota</taxon>
        <taxon>Pezizomycotina</taxon>
        <taxon>Dothideomycetes</taxon>
        <taxon>Dothideomycetidae</taxon>
        <taxon>Cladosporiales</taxon>
        <taxon>Cladosporiaceae</taxon>
        <taxon>Cladosporium</taxon>
    </lineage>
</organism>
<dbReference type="GO" id="GO:0005743">
    <property type="term" value="C:mitochondrial inner membrane"/>
    <property type="evidence" value="ECO:0007669"/>
    <property type="project" value="UniProtKB-SubCell"/>
</dbReference>